<dbReference type="AlphaFoldDB" id="A0A3B0RLK3"/>
<organism evidence="4">
    <name type="scientific">hydrothermal vent metagenome</name>
    <dbReference type="NCBI Taxonomy" id="652676"/>
    <lineage>
        <taxon>unclassified sequences</taxon>
        <taxon>metagenomes</taxon>
        <taxon>ecological metagenomes</taxon>
    </lineage>
</organism>
<dbReference type="SUPFAM" id="SSF51445">
    <property type="entry name" value="(Trans)glycosidases"/>
    <property type="match status" value="1"/>
</dbReference>
<dbReference type="CDD" id="cd11340">
    <property type="entry name" value="AmyAc_bac_CMD_like_3"/>
    <property type="match status" value="1"/>
</dbReference>
<sequence>MRYFLVFMLALVILPGAAQAQDNIKRVEPPFWWVGFKDSRLQLLVYGDNIAAYDPQVDHKGISLAKVTRVKSPNYLFLDLTIAKGTPAGPFDIMFTHKGGKVIIRAYELKARAKNAAGRKGFDAADAIYLITPDRYANGDAQNDTVAGMKDKLNRAFKGGRHGGDIQGISDHLNYIADMGFTSIWLNPVLENDQPEYSYHGYATTDFYRVDPRYGTNEDFRKMAQKARAMGIGLIMDMIVNHVGSKHWWMADLPTDDWINYASEFLGGKYVNTSHRRTTIQDPYSSASDRKIFSDGWFVESMPDINQRNPLMAQYLIQNAIWWIEYSGLTGIRMDTYPYPDMNFMAEWSRRVMEEYPDFNIVGEEWSVNPSVVSYWQRGKVNKNGYVSYLPSLMDFPLQDAMVTGLTVKEEWADGLIGIYKMLANDVVYPDPSHMVTFPDNHDMNRIFTQLGEDYDLYKMAMAFTLTMRGIPQIYYGTEILMTNPDGKDDGVIRSDFPGGWKGDKVNAFTGRGLTDRQKDAQAFLKNLLNWRKDKAVIHNGKLMHFVPENGVYVYFRYDDQDKVMVVLNKNAKDTDLSLGRFSEILNDGDKATDIITGKKVELSGTLELSARTVMVLDIK</sequence>
<dbReference type="Gene3D" id="3.20.20.80">
    <property type="entry name" value="Glycosidases"/>
    <property type="match status" value="1"/>
</dbReference>
<gene>
    <name evidence="4" type="ORF">MNBD_ALPHA02-998</name>
</gene>
<dbReference type="InterPro" id="IPR014756">
    <property type="entry name" value="Ig_E-set"/>
</dbReference>
<dbReference type="PANTHER" id="PTHR10357">
    <property type="entry name" value="ALPHA-AMYLASE FAMILY MEMBER"/>
    <property type="match status" value="1"/>
</dbReference>
<evidence type="ECO:0000313" key="4">
    <source>
        <dbReference type="EMBL" id="VAV92819.1"/>
    </source>
</evidence>
<dbReference type="Pfam" id="PF10438">
    <property type="entry name" value="Cyc-maltodext_C"/>
    <property type="match status" value="1"/>
</dbReference>
<dbReference type="EMBL" id="UOED01000078">
    <property type="protein sequence ID" value="VAV92819.1"/>
    <property type="molecule type" value="Genomic_DNA"/>
</dbReference>
<dbReference type="InterPro" id="IPR015171">
    <property type="entry name" value="Cyc-maltodext_N"/>
</dbReference>
<dbReference type="Pfam" id="PF09087">
    <property type="entry name" value="Cyc-maltodext_N"/>
    <property type="match status" value="1"/>
</dbReference>
<dbReference type="InterPro" id="IPR017853">
    <property type="entry name" value="GH"/>
</dbReference>
<reference evidence="4" key="1">
    <citation type="submission" date="2018-06" db="EMBL/GenBank/DDBJ databases">
        <authorList>
            <person name="Zhirakovskaya E."/>
        </authorList>
    </citation>
    <scope>NUCLEOTIDE SEQUENCE</scope>
</reference>
<dbReference type="SUPFAM" id="SSF51011">
    <property type="entry name" value="Glycosyl hydrolase domain"/>
    <property type="match status" value="1"/>
</dbReference>
<dbReference type="InterPro" id="IPR006047">
    <property type="entry name" value="GH13_cat_dom"/>
</dbReference>
<keyword evidence="2 4" id="KW-0326">Glycosidase</keyword>
<dbReference type="EC" id="3.2.1.135" evidence="4"/>
<dbReference type="SMART" id="SM00642">
    <property type="entry name" value="Aamy"/>
    <property type="match status" value="1"/>
</dbReference>
<evidence type="ECO:0000256" key="1">
    <source>
        <dbReference type="ARBA" id="ARBA00022801"/>
    </source>
</evidence>
<name>A0A3B0RLK3_9ZZZZ</name>
<dbReference type="Gene3D" id="2.60.40.1180">
    <property type="entry name" value="Golgi alpha-mannosidase II"/>
    <property type="match status" value="1"/>
</dbReference>
<evidence type="ECO:0000259" key="3">
    <source>
        <dbReference type="SMART" id="SM00642"/>
    </source>
</evidence>
<protein>
    <submittedName>
        <fullName evidence="4">Neopullulanase</fullName>
        <ecNumber evidence="4">3.2.1.135</ecNumber>
    </submittedName>
</protein>
<dbReference type="GO" id="GO:0005975">
    <property type="term" value="P:carbohydrate metabolic process"/>
    <property type="evidence" value="ECO:0007669"/>
    <property type="project" value="InterPro"/>
</dbReference>
<dbReference type="InterPro" id="IPR013780">
    <property type="entry name" value="Glyco_hydro_b"/>
</dbReference>
<dbReference type="InterPro" id="IPR019492">
    <property type="entry name" value="Cyclo-malto-dextrinase_C"/>
</dbReference>
<dbReference type="Gene3D" id="2.60.40.10">
    <property type="entry name" value="Immunoglobulins"/>
    <property type="match status" value="1"/>
</dbReference>
<feature type="domain" description="Glycosyl hydrolase family 13 catalytic" evidence="3">
    <location>
        <begin position="130"/>
        <end position="532"/>
    </location>
</feature>
<dbReference type="PANTHER" id="PTHR10357:SF210">
    <property type="entry name" value="MALTODEXTRIN GLUCOSIDASE"/>
    <property type="match status" value="1"/>
</dbReference>
<dbReference type="GO" id="GO:0031216">
    <property type="term" value="F:neopullulanase activity"/>
    <property type="evidence" value="ECO:0007669"/>
    <property type="project" value="UniProtKB-EC"/>
</dbReference>
<accession>A0A3B0RLK3</accession>
<keyword evidence="1 4" id="KW-0378">Hydrolase</keyword>
<dbReference type="Pfam" id="PF00128">
    <property type="entry name" value="Alpha-amylase"/>
    <property type="match status" value="1"/>
</dbReference>
<dbReference type="InterPro" id="IPR013783">
    <property type="entry name" value="Ig-like_fold"/>
</dbReference>
<evidence type="ECO:0000256" key="2">
    <source>
        <dbReference type="ARBA" id="ARBA00023295"/>
    </source>
</evidence>
<dbReference type="SUPFAM" id="SSF81296">
    <property type="entry name" value="E set domains"/>
    <property type="match status" value="1"/>
</dbReference>
<proteinExistence type="predicted"/>